<feature type="region of interest" description="Disordered" evidence="1">
    <location>
        <begin position="99"/>
        <end position="239"/>
    </location>
</feature>
<evidence type="ECO:0000313" key="3">
    <source>
        <dbReference type="Proteomes" id="UP000007076"/>
    </source>
</evidence>
<reference evidence="2 3" key="1">
    <citation type="journal article" date="2010" name="DNA Res.">
        <title>Genome sequence of Kitasatospora setae NBRC 14216T: an evolutionary snapshot of the family Streptomycetaceae.</title>
        <authorList>
            <person name="Ichikawa N."/>
            <person name="Oguchi A."/>
            <person name="Ikeda H."/>
            <person name="Ishikawa J."/>
            <person name="Kitani S."/>
            <person name="Watanabe Y."/>
            <person name="Nakamura S."/>
            <person name="Katano Y."/>
            <person name="Kishi E."/>
            <person name="Sasagawa M."/>
            <person name="Ankai A."/>
            <person name="Fukui S."/>
            <person name="Hashimoto Y."/>
            <person name="Kamata S."/>
            <person name="Otoguro M."/>
            <person name="Tanikawa S."/>
            <person name="Nihira T."/>
            <person name="Horinouchi S."/>
            <person name="Ohnishi Y."/>
            <person name="Hayakawa M."/>
            <person name="Kuzuyama T."/>
            <person name="Arisawa A."/>
            <person name="Nomoto F."/>
            <person name="Miura H."/>
            <person name="Takahashi Y."/>
            <person name="Fujita N."/>
        </authorList>
    </citation>
    <scope>NUCLEOTIDE SEQUENCE [LARGE SCALE GENOMIC DNA]</scope>
    <source>
        <strain evidence="3">ATCC 33774 / DSM 43861 / JCM 3304 / KCC A-0304 / NBRC 14216 / KM-6054</strain>
    </source>
</reference>
<dbReference type="EMBL" id="AP010968">
    <property type="protein sequence ID" value="BAJ30112.1"/>
    <property type="molecule type" value="Genomic_DNA"/>
</dbReference>
<accession>E4NF32</accession>
<feature type="region of interest" description="Disordered" evidence="1">
    <location>
        <begin position="1"/>
        <end position="44"/>
    </location>
</feature>
<dbReference type="AlphaFoldDB" id="E4NF32"/>
<feature type="compositionally biased region" description="Low complexity" evidence="1">
    <location>
        <begin position="116"/>
        <end position="134"/>
    </location>
</feature>
<evidence type="ECO:0000256" key="1">
    <source>
        <dbReference type="SAM" id="MobiDB-lite"/>
    </source>
</evidence>
<dbReference type="PATRIC" id="fig|452652.3.peg.4310"/>
<dbReference type="STRING" id="452652.KSE_43280"/>
<dbReference type="HOGENOM" id="CLU_1052843_0_0_11"/>
<dbReference type="KEGG" id="ksk:KSE_43280"/>
<gene>
    <name evidence="2" type="ordered locus">KSE_43280</name>
</gene>
<name>E4NF32_KITSK</name>
<feature type="compositionally biased region" description="Polar residues" evidence="1">
    <location>
        <begin position="27"/>
        <end position="36"/>
    </location>
</feature>
<keyword evidence="3" id="KW-1185">Reference proteome</keyword>
<dbReference type="Proteomes" id="UP000007076">
    <property type="component" value="Chromosome"/>
</dbReference>
<dbReference type="eggNOG" id="ENOG5032GZ1">
    <property type="taxonomic scope" value="Bacteria"/>
</dbReference>
<proteinExistence type="predicted"/>
<protein>
    <submittedName>
        <fullName evidence="2">Uncharacterized protein</fullName>
    </submittedName>
</protein>
<evidence type="ECO:0000313" key="2">
    <source>
        <dbReference type="EMBL" id="BAJ30112.1"/>
    </source>
</evidence>
<dbReference type="RefSeq" id="WP_014137412.1">
    <property type="nucleotide sequence ID" value="NC_016109.1"/>
</dbReference>
<organism evidence="2 3">
    <name type="scientific">Kitasatospora setae (strain ATCC 33774 / DSM 43861 / JCM 3304 / KCC A-0304 / NBRC 14216 / KM-6054)</name>
    <name type="common">Streptomyces setae</name>
    <dbReference type="NCBI Taxonomy" id="452652"/>
    <lineage>
        <taxon>Bacteria</taxon>
        <taxon>Bacillati</taxon>
        <taxon>Actinomycetota</taxon>
        <taxon>Actinomycetes</taxon>
        <taxon>Kitasatosporales</taxon>
        <taxon>Streptomycetaceae</taxon>
        <taxon>Kitasatospora</taxon>
    </lineage>
</organism>
<sequence>MGRQPIETGGGGGGSGFAVSPDELEQSGRTARQTAETIPGETTAVLAASDQAEGGLRGWRTGIELNACTDEWRRVLDELSREMDSQGDKLIQTAANYRKGEEGANQGLVPTDSNVRALSGPSLASAGAGAPGRATPVGERLLRGAFDGPQVTTQPHLLTPDEAARVPGPFDGPQVTTKPYLIPPGESDRFRRAFDPPAPNPVPVVPDGFGTGAPYKLPPEQSERFRDAFDPAPAPAPEPEFEIHHVEQPADPRAFYFDRNARGL</sequence>